<dbReference type="AlphaFoldDB" id="A0A8E2EWK7"/>
<evidence type="ECO:0000313" key="2">
    <source>
        <dbReference type="Proteomes" id="UP000250140"/>
    </source>
</evidence>
<protein>
    <recommendedName>
        <fullName evidence="3">ASCH domain-containing protein</fullName>
    </recommendedName>
</protein>
<dbReference type="Proteomes" id="UP000250140">
    <property type="component" value="Unassembled WGS sequence"/>
</dbReference>
<dbReference type="InterPro" id="IPR015947">
    <property type="entry name" value="PUA-like_sf"/>
</dbReference>
<evidence type="ECO:0008006" key="3">
    <source>
        <dbReference type="Google" id="ProtNLM"/>
    </source>
</evidence>
<proteinExistence type="predicted"/>
<dbReference type="EMBL" id="KV750246">
    <property type="protein sequence ID" value="OCL05653.1"/>
    <property type="molecule type" value="Genomic_DNA"/>
</dbReference>
<gene>
    <name evidence="1" type="ORF">AOQ84DRAFT_355875</name>
</gene>
<organism evidence="1 2">
    <name type="scientific">Glonium stellatum</name>
    <dbReference type="NCBI Taxonomy" id="574774"/>
    <lineage>
        <taxon>Eukaryota</taxon>
        <taxon>Fungi</taxon>
        <taxon>Dikarya</taxon>
        <taxon>Ascomycota</taxon>
        <taxon>Pezizomycotina</taxon>
        <taxon>Dothideomycetes</taxon>
        <taxon>Pleosporomycetidae</taxon>
        <taxon>Gloniales</taxon>
        <taxon>Gloniaceae</taxon>
        <taxon>Glonium</taxon>
    </lineage>
</organism>
<sequence length="142" mass="16015">MSKVDVFMSIKPEYMGDIVLGTKNHEYRKYLLPASVERIWFYTSSPAQELRYIAAISKGKASGEVPEDGGLGNKEFNEGKEGSAYAYEILQLWELGEPMSLEVLKRDGYLKGPPQKYNWVSQGLLSDVKLDGQKLVFTKKSI</sequence>
<keyword evidence="2" id="KW-1185">Reference proteome</keyword>
<reference evidence="1 2" key="1">
    <citation type="journal article" date="2016" name="Nat. Commun.">
        <title>Ectomycorrhizal ecology is imprinted in the genome of the dominant symbiotic fungus Cenococcum geophilum.</title>
        <authorList>
            <consortium name="DOE Joint Genome Institute"/>
            <person name="Peter M."/>
            <person name="Kohler A."/>
            <person name="Ohm R.A."/>
            <person name="Kuo A."/>
            <person name="Krutzmann J."/>
            <person name="Morin E."/>
            <person name="Arend M."/>
            <person name="Barry K.W."/>
            <person name="Binder M."/>
            <person name="Choi C."/>
            <person name="Clum A."/>
            <person name="Copeland A."/>
            <person name="Grisel N."/>
            <person name="Haridas S."/>
            <person name="Kipfer T."/>
            <person name="LaButti K."/>
            <person name="Lindquist E."/>
            <person name="Lipzen A."/>
            <person name="Maire R."/>
            <person name="Meier B."/>
            <person name="Mihaltcheva S."/>
            <person name="Molinier V."/>
            <person name="Murat C."/>
            <person name="Poggeler S."/>
            <person name="Quandt C.A."/>
            <person name="Sperisen C."/>
            <person name="Tritt A."/>
            <person name="Tisserant E."/>
            <person name="Crous P.W."/>
            <person name="Henrissat B."/>
            <person name="Nehls U."/>
            <person name="Egli S."/>
            <person name="Spatafora J.W."/>
            <person name="Grigoriev I.V."/>
            <person name="Martin F.M."/>
        </authorList>
    </citation>
    <scope>NUCLEOTIDE SEQUENCE [LARGE SCALE GENOMIC DNA]</scope>
    <source>
        <strain evidence="1 2">CBS 207.34</strain>
    </source>
</reference>
<dbReference type="OrthoDB" id="2149705at2759"/>
<evidence type="ECO:0000313" key="1">
    <source>
        <dbReference type="EMBL" id="OCL05653.1"/>
    </source>
</evidence>
<name>A0A8E2EWK7_9PEZI</name>
<accession>A0A8E2EWK7</accession>
<dbReference type="SUPFAM" id="SSF88697">
    <property type="entry name" value="PUA domain-like"/>
    <property type="match status" value="1"/>
</dbReference>